<protein>
    <submittedName>
        <fullName evidence="1">Uncharacterized protein</fullName>
    </submittedName>
</protein>
<dbReference type="KEGG" id="rbd:ALSL_0253"/>
<dbReference type="EMBL" id="AP018560">
    <property type="protein sequence ID" value="BBD78925.1"/>
    <property type="molecule type" value="Genomic_DNA"/>
</dbReference>
<keyword evidence="2" id="KW-1185">Reference proteome</keyword>
<reference evidence="2" key="1">
    <citation type="submission" date="2018-04" db="EMBL/GenBank/DDBJ databases">
        <authorList>
            <person name="Watanabe M."/>
            <person name="Kojima H."/>
        </authorList>
    </citation>
    <scope>NUCLEOTIDE SEQUENCE [LARGE SCALE GENOMIC DNA]</scope>
    <source>
        <strain evidence="2">Dysh456</strain>
    </source>
</reference>
<evidence type="ECO:0000313" key="1">
    <source>
        <dbReference type="EMBL" id="BBD78925.1"/>
    </source>
</evidence>
<dbReference type="AlphaFoldDB" id="A0A2Z6E1P4"/>
<proteinExistence type="predicted"/>
<dbReference type="Proteomes" id="UP000270530">
    <property type="component" value="Chromosome"/>
</dbReference>
<reference evidence="2" key="2">
    <citation type="submission" date="2018-06" db="EMBL/GenBank/DDBJ databases">
        <title>Genome sequence of Rhodanobacteraceae bacterium strain Dysh456.</title>
        <authorList>
            <person name="Fukui M."/>
        </authorList>
    </citation>
    <scope>NUCLEOTIDE SEQUENCE [LARGE SCALE GENOMIC DNA]</scope>
    <source>
        <strain evidence="2">Dysh456</strain>
    </source>
</reference>
<evidence type="ECO:0000313" key="2">
    <source>
        <dbReference type="Proteomes" id="UP000270530"/>
    </source>
</evidence>
<sequence length="299" mass="33998">MDFPPHDIRVPMLPAFPPGFGTHASASMQTYRALLRAMAMEVAAPMGGQAPWFVNLPWVHGDTSALLAALDLHVRANLPEIRRMPVESVLQLLSRPRVIRRLAGSFVCSGIRFPAVPLRPLSSLKRYPAHPHEEKWTVDKCIYPCLPLEHRIAAREREFLRWAEHESEIQALCRLHVGHPFPELPYCDPAGHAIAYRPRYLLRTRTTLHLVDLDPVGDSARDTIRYWCRLINTLPPTCRDGLRWLHAPLAQLDLAAWRQQTELHDLLVRAAFACLPDVPAEQMPMRPPKDTSMRETPSV</sequence>
<name>A0A2Z6E1P4_9GAMM</name>
<organism evidence="1 2">
    <name type="scientific">Aerosticca soli</name>
    <dbReference type="NCBI Taxonomy" id="2010829"/>
    <lineage>
        <taxon>Bacteria</taxon>
        <taxon>Pseudomonadati</taxon>
        <taxon>Pseudomonadota</taxon>
        <taxon>Gammaproteobacteria</taxon>
        <taxon>Lysobacterales</taxon>
        <taxon>Rhodanobacteraceae</taxon>
        <taxon>Aerosticca</taxon>
    </lineage>
</organism>
<accession>A0A2Z6E1P4</accession>
<gene>
    <name evidence="1" type="ORF">ALSL_0253</name>
</gene>